<name>C0CKP9_BLAHS</name>
<proteinExistence type="predicted"/>
<keyword evidence="3" id="KW-1185">Reference proteome</keyword>
<dbReference type="eggNOG" id="COG1191">
    <property type="taxonomic scope" value="Bacteria"/>
</dbReference>
<evidence type="ECO:0000259" key="1">
    <source>
        <dbReference type="Pfam" id="PF08281"/>
    </source>
</evidence>
<evidence type="ECO:0000313" key="3">
    <source>
        <dbReference type="Proteomes" id="UP000003100"/>
    </source>
</evidence>
<organism evidence="2 3">
    <name type="scientific">Blautia hydrogenotrophica (strain DSM 10507 / JCM 14656 / S5a33)</name>
    <name type="common">Ruminococcus hydrogenotrophicus</name>
    <dbReference type="NCBI Taxonomy" id="476272"/>
    <lineage>
        <taxon>Bacteria</taxon>
        <taxon>Bacillati</taxon>
        <taxon>Bacillota</taxon>
        <taxon>Clostridia</taxon>
        <taxon>Lachnospirales</taxon>
        <taxon>Lachnospiraceae</taxon>
        <taxon>Blautia</taxon>
    </lineage>
</organism>
<reference evidence="2 3" key="1">
    <citation type="submission" date="2009-01" db="EMBL/GenBank/DDBJ databases">
        <authorList>
            <person name="Fulton L."/>
            <person name="Clifton S."/>
            <person name="Fulton B."/>
            <person name="Xu J."/>
            <person name="Minx P."/>
            <person name="Pepin K.H."/>
            <person name="Johnson M."/>
            <person name="Bhonagiri V."/>
            <person name="Nash W.E."/>
            <person name="Mardis E.R."/>
            <person name="Wilson R.K."/>
        </authorList>
    </citation>
    <scope>NUCLEOTIDE SEQUENCE [LARGE SCALE GENOMIC DNA]</scope>
    <source>
        <strain evidence="3">DSM 10507 / JCM 14656 / S5a33</strain>
    </source>
</reference>
<dbReference type="EMBL" id="ACBZ01000071">
    <property type="protein sequence ID" value="EEG49606.1"/>
    <property type="molecule type" value="Genomic_DNA"/>
</dbReference>
<sequence length="141" mass="16452">MKSSSFKEVIRLQFNALMMITIKGTLKQKRKLLARRFKQEVLFCEMGEAKLNEQGNVDKYSCDTTTFPVLHFTVQISDEKISTALNKLSEKQRAFILLYYFHDMSDKEIAKLYHVSRSAVGYTRNKGLEKLKMMLSEKEIL</sequence>
<dbReference type="InterPro" id="IPR014284">
    <property type="entry name" value="RNA_pol_sigma-70_dom"/>
</dbReference>
<protein>
    <recommendedName>
        <fullName evidence="1">RNA polymerase sigma factor 70 region 4 type 2 domain-containing protein</fullName>
    </recommendedName>
</protein>
<dbReference type="Proteomes" id="UP000003100">
    <property type="component" value="Unassembled WGS sequence"/>
</dbReference>
<dbReference type="GO" id="GO:0016987">
    <property type="term" value="F:sigma factor activity"/>
    <property type="evidence" value="ECO:0007669"/>
    <property type="project" value="InterPro"/>
</dbReference>
<dbReference type="InterPro" id="IPR013324">
    <property type="entry name" value="RNA_pol_sigma_r3/r4-like"/>
</dbReference>
<evidence type="ECO:0000313" key="2">
    <source>
        <dbReference type="EMBL" id="EEG49606.1"/>
    </source>
</evidence>
<dbReference type="SUPFAM" id="SSF88659">
    <property type="entry name" value="Sigma3 and sigma4 domains of RNA polymerase sigma factors"/>
    <property type="match status" value="1"/>
</dbReference>
<accession>C0CKP9</accession>
<reference evidence="2 3" key="2">
    <citation type="submission" date="2009-02" db="EMBL/GenBank/DDBJ databases">
        <title>Draft genome sequence of Blautia hydrogenotrophica DSM 10507 (Ruminococcus hydrogenotrophicus DSM 10507).</title>
        <authorList>
            <person name="Sudarsanam P."/>
            <person name="Ley R."/>
            <person name="Guruge J."/>
            <person name="Turnbaugh P.J."/>
            <person name="Mahowald M."/>
            <person name="Liep D."/>
            <person name="Gordon J."/>
        </authorList>
    </citation>
    <scope>NUCLEOTIDE SEQUENCE [LARGE SCALE GENOMIC DNA]</scope>
    <source>
        <strain evidence="3">DSM 10507 / JCM 14656 / S5a33</strain>
    </source>
</reference>
<dbReference type="RefSeq" id="WP_005947521.1">
    <property type="nucleotide sequence ID" value="NZ_CP136423.1"/>
</dbReference>
<dbReference type="PATRIC" id="fig|476272.21.peg.2769"/>
<dbReference type="AlphaFoldDB" id="C0CKP9"/>
<dbReference type="GO" id="GO:0006352">
    <property type="term" value="P:DNA-templated transcription initiation"/>
    <property type="evidence" value="ECO:0007669"/>
    <property type="project" value="InterPro"/>
</dbReference>
<dbReference type="Pfam" id="PF08281">
    <property type="entry name" value="Sigma70_r4_2"/>
    <property type="match status" value="1"/>
</dbReference>
<gene>
    <name evidence="2" type="ORF">RUMHYD_01419</name>
</gene>
<dbReference type="InterPro" id="IPR036388">
    <property type="entry name" value="WH-like_DNA-bd_sf"/>
</dbReference>
<dbReference type="GO" id="GO:0003677">
    <property type="term" value="F:DNA binding"/>
    <property type="evidence" value="ECO:0007669"/>
    <property type="project" value="InterPro"/>
</dbReference>
<dbReference type="HOGENOM" id="CLU_089592_0_1_9"/>
<dbReference type="Gene3D" id="1.10.10.10">
    <property type="entry name" value="Winged helix-like DNA-binding domain superfamily/Winged helix DNA-binding domain"/>
    <property type="match status" value="1"/>
</dbReference>
<dbReference type="InterPro" id="IPR013249">
    <property type="entry name" value="RNA_pol_sigma70_r4_t2"/>
</dbReference>
<comment type="caution">
    <text evidence="2">The sequence shown here is derived from an EMBL/GenBank/DDBJ whole genome shotgun (WGS) entry which is preliminary data.</text>
</comment>
<dbReference type="NCBIfam" id="TIGR02937">
    <property type="entry name" value="sigma70-ECF"/>
    <property type="match status" value="1"/>
</dbReference>
<feature type="domain" description="RNA polymerase sigma factor 70 region 4 type 2" evidence="1">
    <location>
        <begin position="79"/>
        <end position="131"/>
    </location>
</feature>
<dbReference type="GeneID" id="86820641"/>
<dbReference type="CDD" id="cd06171">
    <property type="entry name" value="Sigma70_r4"/>
    <property type="match status" value="1"/>
</dbReference>